<comment type="caution">
    <text evidence="2">The sequence shown here is derived from an EMBL/GenBank/DDBJ whole genome shotgun (WGS) entry which is preliminary data.</text>
</comment>
<dbReference type="EMBL" id="JAVDQD010000013">
    <property type="protein sequence ID" value="MDR6241882.1"/>
    <property type="molecule type" value="Genomic_DNA"/>
</dbReference>
<sequence>MKYFNFEKIGGETAYPFSIEDLKFLKSSMTDLELSYLDGIIQARYLAQNGDLEGDSQISSIILNKNMVALWDEGNAQFILCRISNWAFIKDNISGDQTDFQWKIVSSGINESPFDIEKTILKNDNNNVVNENIKPYKERFARLDPMPEGGLDADAYEYQKVFLSDVLFSEINTDVSINGSLTVSNEAVFDKGVSIKGDIIVKNENDEKVLSTSEDGISISVDLTSDIAKFKTINVEESTNLEGVVKFHDNEIVVRQDSKSYIKPDVVDSNELYVSNVNNSSKVRSEGDSIIIEDSRGTKTEIDHYFVKTGQIESTGSIIAGTTLTVNEKLTVNETSEFTGKMTVNNDIVAKDVLVNSDQRLKENVETLQSSLEKVEKMRGVNYQRISDKSQHIGFIAQEVEEVIPNLVETGVDGIKSVRYAQMTAVLVEAIKEISAELKELKESLNK</sequence>
<dbReference type="RefSeq" id="WP_309943056.1">
    <property type="nucleotide sequence ID" value="NZ_AP025310.1"/>
</dbReference>
<keyword evidence="3" id="KW-1185">Reference proteome</keyword>
<dbReference type="AlphaFoldDB" id="A0AAE3XSQ1"/>
<accession>A0AAE3XSQ1</accession>
<proteinExistence type="predicted"/>
<gene>
    <name evidence="2" type="ORF">HNQ88_004969</name>
</gene>
<reference evidence="2" key="1">
    <citation type="submission" date="2023-07" db="EMBL/GenBank/DDBJ databases">
        <title>Genomic Encyclopedia of Type Strains, Phase IV (KMG-IV): sequencing the most valuable type-strain genomes for metagenomic binning, comparative biology and taxonomic classification.</title>
        <authorList>
            <person name="Goeker M."/>
        </authorList>
    </citation>
    <scope>NUCLEOTIDE SEQUENCE</scope>
    <source>
        <strain evidence="2">DSM 26174</strain>
    </source>
</reference>
<dbReference type="InterPro" id="IPR030392">
    <property type="entry name" value="S74_ICA"/>
</dbReference>
<evidence type="ECO:0000313" key="3">
    <source>
        <dbReference type="Proteomes" id="UP001185092"/>
    </source>
</evidence>
<evidence type="ECO:0000313" key="2">
    <source>
        <dbReference type="EMBL" id="MDR6241882.1"/>
    </source>
</evidence>
<evidence type="ECO:0000259" key="1">
    <source>
        <dbReference type="PROSITE" id="PS51688"/>
    </source>
</evidence>
<dbReference type="PROSITE" id="PS51688">
    <property type="entry name" value="ICA"/>
    <property type="match status" value="1"/>
</dbReference>
<protein>
    <recommendedName>
        <fullName evidence="1">Peptidase S74 domain-containing protein</fullName>
    </recommendedName>
</protein>
<organism evidence="2 3">
    <name type="scientific">Aureibacter tunicatorum</name>
    <dbReference type="NCBI Taxonomy" id="866807"/>
    <lineage>
        <taxon>Bacteria</taxon>
        <taxon>Pseudomonadati</taxon>
        <taxon>Bacteroidota</taxon>
        <taxon>Cytophagia</taxon>
        <taxon>Cytophagales</taxon>
        <taxon>Persicobacteraceae</taxon>
        <taxon>Aureibacter</taxon>
    </lineage>
</organism>
<dbReference type="Proteomes" id="UP001185092">
    <property type="component" value="Unassembled WGS sequence"/>
</dbReference>
<feature type="domain" description="Peptidase S74" evidence="1">
    <location>
        <begin position="357"/>
        <end position="445"/>
    </location>
</feature>
<name>A0AAE3XSQ1_9BACT</name>
<dbReference type="Pfam" id="PF13884">
    <property type="entry name" value="Peptidase_S74"/>
    <property type="match status" value="1"/>
</dbReference>